<dbReference type="SUPFAM" id="SSF81383">
    <property type="entry name" value="F-box domain"/>
    <property type="match status" value="1"/>
</dbReference>
<dbReference type="RefSeq" id="XP_041222672.1">
    <property type="nucleotide sequence ID" value="XM_041373795.1"/>
</dbReference>
<dbReference type="GeneID" id="64668093"/>
<gene>
    <name evidence="2" type="ORF">F5891DRAFT_921844</name>
</gene>
<evidence type="ECO:0000313" key="2">
    <source>
        <dbReference type="EMBL" id="KAG1897096.1"/>
    </source>
</evidence>
<feature type="non-terminal residue" evidence="2">
    <location>
        <position position="264"/>
    </location>
</feature>
<evidence type="ECO:0000259" key="1">
    <source>
        <dbReference type="PROSITE" id="PS50181"/>
    </source>
</evidence>
<dbReference type="InterPro" id="IPR036047">
    <property type="entry name" value="F-box-like_dom_sf"/>
</dbReference>
<reference evidence="2" key="1">
    <citation type="journal article" date="2020" name="New Phytol.">
        <title>Comparative genomics reveals dynamic genome evolution in host specialist ectomycorrhizal fungi.</title>
        <authorList>
            <person name="Lofgren L.A."/>
            <person name="Nguyen N.H."/>
            <person name="Vilgalys R."/>
            <person name="Ruytinx J."/>
            <person name="Liao H.L."/>
            <person name="Branco S."/>
            <person name="Kuo A."/>
            <person name="LaButti K."/>
            <person name="Lipzen A."/>
            <person name="Andreopoulos W."/>
            <person name="Pangilinan J."/>
            <person name="Riley R."/>
            <person name="Hundley H."/>
            <person name="Na H."/>
            <person name="Barry K."/>
            <person name="Grigoriev I.V."/>
            <person name="Stajich J.E."/>
            <person name="Kennedy P.G."/>
        </authorList>
    </citation>
    <scope>NUCLEOTIDE SEQUENCE</scope>
    <source>
        <strain evidence="2">FC203</strain>
    </source>
</reference>
<dbReference type="PROSITE" id="PS50181">
    <property type="entry name" value="FBOX"/>
    <property type="match status" value="1"/>
</dbReference>
<dbReference type="InterPro" id="IPR032675">
    <property type="entry name" value="LRR_dom_sf"/>
</dbReference>
<evidence type="ECO:0000313" key="3">
    <source>
        <dbReference type="Proteomes" id="UP001195769"/>
    </source>
</evidence>
<dbReference type="InterPro" id="IPR001810">
    <property type="entry name" value="F-box_dom"/>
</dbReference>
<feature type="non-terminal residue" evidence="2">
    <location>
        <position position="1"/>
    </location>
</feature>
<protein>
    <recommendedName>
        <fullName evidence="1">F-box domain-containing protein</fullName>
    </recommendedName>
</protein>
<proteinExistence type="predicted"/>
<feature type="domain" description="F-box" evidence="1">
    <location>
        <begin position="56"/>
        <end position="113"/>
    </location>
</feature>
<dbReference type="Proteomes" id="UP001195769">
    <property type="component" value="Unassembled WGS sequence"/>
</dbReference>
<sequence length="264" mass="30703">ESISTIITERQQQLVAVSCEISNLETVMDDIKNLRQQLVERKENIIQSMTFHKGLRSALWRLPAEVLSQIFHYYLPEDKYLSPESKLAPTLLTRICRPWRDVAVDMPSLWCRLHVKFNQAVFHYDSWLKRSRGRPLSIALERYDSTALLGDLLQPYMDQISFLSIHFSCKVGKPQLFIKDMPALRELVIRRMDERDILTIAECISQPPSTMHVLDIMYAPFDINLLSSLDPVWAHLTQVKISFCRQDAFLHLLRSCPNLFSLTV</sequence>
<name>A0AAD4DZR1_9AGAM</name>
<comment type="caution">
    <text evidence="2">The sequence shown here is derived from an EMBL/GenBank/DDBJ whole genome shotgun (WGS) entry which is preliminary data.</text>
</comment>
<dbReference type="AlphaFoldDB" id="A0AAD4DZR1"/>
<accession>A0AAD4DZR1</accession>
<dbReference type="EMBL" id="JABBWK010000049">
    <property type="protein sequence ID" value="KAG1897096.1"/>
    <property type="molecule type" value="Genomic_DNA"/>
</dbReference>
<dbReference type="Pfam" id="PF12937">
    <property type="entry name" value="F-box-like"/>
    <property type="match status" value="1"/>
</dbReference>
<dbReference type="Gene3D" id="3.80.10.10">
    <property type="entry name" value="Ribonuclease Inhibitor"/>
    <property type="match status" value="1"/>
</dbReference>
<keyword evidence="3" id="KW-1185">Reference proteome</keyword>
<organism evidence="2 3">
    <name type="scientific">Suillus fuscotomentosus</name>
    <dbReference type="NCBI Taxonomy" id="1912939"/>
    <lineage>
        <taxon>Eukaryota</taxon>
        <taxon>Fungi</taxon>
        <taxon>Dikarya</taxon>
        <taxon>Basidiomycota</taxon>
        <taxon>Agaricomycotina</taxon>
        <taxon>Agaricomycetes</taxon>
        <taxon>Agaricomycetidae</taxon>
        <taxon>Boletales</taxon>
        <taxon>Suillineae</taxon>
        <taxon>Suillaceae</taxon>
        <taxon>Suillus</taxon>
    </lineage>
</organism>